<dbReference type="PANTHER" id="PTHR46796">
    <property type="entry name" value="HTH-TYPE TRANSCRIPTIONAL ACTIVATOR RHAS-RELATED"/>
    <property type="match status" value="1"/>
</dbReference>
<evidence type="ECO:0000256" key="3">
    <source>
        <dbReference type="ARBA" id="ARBA00023163"/>
    </source>
</evidence>
<dbReference type="PROSITE" id="PS01124">
    <property type="entry name" value="HTH_ARAC_FAMILY_2"/>
    <property type="match status" value="1"/>
</dbReference>
<evidence type="ECO:0000259" key="5">
    <source>
        <dbReference type="PROSITE" id="PS01124"/>
    </source>
</evidence>
<dbReference type="SUPFAM" id="SSF46689">
    <property type="entry name" value="Homeodomain-like"/>
    <property type="match status" value="2"/>
</dbReference>
<sequence length="321" mass="35480">MTPTVPHFKVEPKGGGEVGGPTAATHGVHEYRRAQSSLHVHPDVTVVKSSEGLGWTDVYAAVTDERPHLAIRKAIPDVWFASTLTGIDLRRSVGGEQYHGVLPSNLVTITPGGMAVRDEIAAPATALHVYLKNEVMQEVADDLFATHRSDRAIIPAFATEDRMLYLLMHAIRAALDEPPRSNMLKAEHLARALASHILQLHSTDGTTRTRVSEKLGSNQLRLVVDYIEANLGGEISVKELAAIAGLSREQFFRRFKASMRMTPHRYLMTARIERARSYLADPRLELVSIALMCGFSSQAHFGTVFRRFMGMSPACYRRSIA</sequence>
<reference evidence="6 7" key="2">
    <citation type="submission" date="2018-07" db="EMBL/GenBank/DDBJ databases">
        <title>Diversity of Mesorhizobium strains in Brazil.</title>
        <authorList>
            <person name="Helene L.C.F."/>
            <person name="Dall'Agnol R."/>
            <person name="Delamuta J.R.M."/>
            <person name="Hungria M."/>
        </authorList>
    </citation>
    <scope>NUCLEOTIDE SEQUENCE [LARGE SCALE GENOMIC DNA]</scope>
    <source>
        <strain evidence="6 7">CNPSo 3140</strain>
    </source>
</reference>
<evidence type="ECO:0000256" key="2">
    <source>
        <dbReference type="ARBA" id="ARBA00023125"/>
    </source>
</evidence>
<dbReference type="OrthoDB" id="9806208at2"/>
<dbReference type="InterPro" id="IPR018062">
    <property type="entry name" value="HTH_AraC-typ_CS"/>
</dbReference>
<comment type="caution">
    <text evidence="6">The sequence shown here is derived from an EMBL/GenBank/DDBJ whole genome shotgun (WGS) entry which is preliminary data.</text>
</comment>
<proteinExistence type="predicted"/>
<dbReference type="PROSITE" id="PS00041">
    <property type="entry name" value="HTH_ARAC_FAMILY_1"/>
    <property type="match status" value="1"/>
</dbReference>
<dbReference type="SMART" id="SM00342">
    <property type="entry name" value="HTH_ARAC"/>
    <property type="match status" value="1"/>
</dbReference>
<dbReference type="EMBL" id="QMBQ01000003">
    <property type="protein sequence ID" value="RAZ77312.1"/>
    <property type="molecule type" value="Genomic_DNA"/>
</dbReference>
<protein>
    <recommendedName>
        <fullName evidence="5">HTH araC/xylS-type domain-containing protein</fullName>
    </recommendedName>
</protein>
<dbReference type="InterPro" id="IPR009057">
    <property type="entry name" value="Homeodomain-like_sf"/>
</dbReference>
<accession>A0A330GTH9</accession>
<dbReference type="AlphaFoldDB" id="A0A330GTH9"/>
<dbReference type="InterPro" id="IPR020449">
    <property type="entry name" value="Tscrpt_reg_AraC-type_HTH"/>
</dbReference>
<evidence type="ECO:0000313" key="6">
    <source>
        <dbReference type="EMBL" id="RAZ77312.1"/>
    </source>
</evidence>
<evidence type="ECO:0000256" key="4">
    <source>
        <dbReference type="SAM" id="MobiDB-lite"/>
    </source>
</evidence>
<organism evidence="6 7">
    <name type="scientific">Mesorhizobium atlanticum</name>
    <dbReference type="NCBI Taxonomy" id="2233532"/>
    <lineage>
        <taxon>Bacteria</taxon>
        <taxon>Pseudomonadati</taxon>
        <taxon>Pseudomonadota</taxon>
        <taxon>Alphaproteobacteria</taxon>
        <taxon>Hyphomicrobiales</taxon>
        <taxon>Phyllobacteriaceae</taxon>
        <taxon>Mesorhizobium</taxon>
    </lineage>
</organism>
<dbReference type="Proteomes" id="UP000251956">
    <property type="component" value="Unassembled WGS sequence"/>
</dbReference>
<dbReference type="InterPro" id="IPR018060">
    <property type="entry name" value="HTH_AraC"/>
</dbReference>
<evidence type="ECO:0000313" key="7">
    <source>
        <dbReference type="Proteomes" id="UP000251956"/>
    </source>
</evidence>
<dbReference type="PANTHER" id="PTHR46796:SF6">
    <property type="entry name" value="ARAC SUBFAMILY"/>
    <property type="match status" value="1"/>
</dbReference>
<dbReference type="GO" id="GO:0003700">
    <property type="term" value="F:DNA-binding transcription factor activity"/>
    <property type="evidence" value="ECO:0007669"/>
    <property type="project" value="InterPro"/>
</dbReference>
<dbReference type="InterPro" id="IPR050204">
    <property type="entry name" value="AraC_XylS_family_regulators"/>
</dbReference>
<dbReference type="Gene3D" id="1.10.10.60">
    <property type="entry name" value="Homeodomain-like"/>
    <property type="match status" value="2"/>
</dbReference>
<feature type="domain" description="HTH araC/xylS-type" evidence="5">
    <location>
        <begin position="221"/>
        <end position="319"/>
    </location>
</feature>
<reference evidence="7" key="1">
    <citation type="submission" date="2018-06" db="EMBL/GenBank/DDBJ databases">
        <authorList>
            <person name="Helene L.C."/>
            <person name="Dall'Agnol R."/>
            <person name="Delamuta J.R."/>
            <person name="Hungria M."/>
        </authorList>
    </citation>
    <scope>NUCLEOTIDE SEQUENCE [LARGE SCALE GENOMIC DNA]</scope>
    <source>
        <strain evidence="7">CNPSo 3140</strain>
    </source>
</reference>
<evidence type="ECO:0000256" key="1">
    <source>
        <dbReference type="ARBA" id="ARBA00023015"/>
    </source>
</evidence>
<dbReference type="PRINTS" id="PR00032">
    <property type="entry name" value="HTHARAC"/>
</dbReference>
<keyword evidence="2" id="KW-0238">DNA-binding</keyword>
<keyword evidence="1" id="KW-0805">Transcription regulation</keyword>
<dbReference type="Pfam" id="PF12833">
    <property type="entry name" value="HTH_18"/>
    <property type="match status" value="1"/>
</dbReference>
<keyword evidence="7" id="KW-1185">Reference proteome</keyword>
<keyword evidence="3" id="KW-0804">Transcription</keyword>
<name>A0A330GTH9_9HYPH</name>
<dbReference type="GO" id="GO:0043565">
    <property type="term" value="F:sequence-specific DNA binding"/>
    <property type="evidence" value="ECO:0007669"/>
    <property type="project" value="InterPro"/>
</dbReference>
<feature type="region of interest" description="Disordered" evidence="4">
    <location>
        <begin position="1"/>
        <end position="24"/>
    </location>
</feature>
<gene>
    <name evidence="6" type="ORF">DPM35_12615</name>
</gene>